<evidence type="ECO:0000256" key="4">
    <source>
        <dbReference type="ARBA" id="ARBA00022499"/>
    </source>
</evidence>
<feature type="domain" description="DDT" evidence="12">
    <location>
        <begin position="397"/>
        <end position="462"/>
    </location>
</feature>
<keyword evidence="6" id="KW-0832">Ubl conjugation</keyword>
<accession>A0A4V4H911</accession>
<feature type="region of interest" description="Disordered" evidence="11">
    <location>
        <begin position="1"/>
        <end position="42"/>
    </location>
</feature>
<organism evidence="13 14">
    <name type="scientific">Musa balbisiana</name>
    <name type="common">Banana</name>
    <dbReference type="NCBI Taxonomy" id="52838"/>
    <lineage>
        <taxon>Eukaryota</taxon>
        <taxon>Viridiplantae</taxon>
        <taxon>Streptophyta</taxon>
        <taxon>Embryophyta</taxon>
        <taxon>Tracheophyta</taxon>
        <taxon>Spermatophyta</taxon>
        <taxon>Magnoliopsida</taxon>
        <taxon>Liliopsida</taxon>
        <taxon>Zingiberales</taxon>
        <taxon>Musaceae</taxon>
        <taxon>Musa</taxon>
    </lineage>
</organism>
<evidence type="ECO:0000256" key="11">
    <source>
        <dbReference type="SAM" id="MobiDB-lite"/>
    </source>
</evidence>
<keyword evidence="9" id="KW-0539">Nucleus</keyword>
<dbReference type="GO" id="GO:0005737">
    <property type="term" value="C:cytoplasm"/>
    <property type="evidence" value="ECO:0007669"/>
    <property type="project" value="UniProtKB-SubCell"/>
</dbReference>
<evidence type="ECO:0000256" key="6">
    <source>
        <dbReference type="ARBA" id="ARBA00022843"/>
    </source>
</evidence>
<keyword evidence="3" id="KW-0963">Cytoplasm</keyword>
<evidence type="ECO:0000256" key="1">
    <source>
        <dbReference type="ARBA" id="ARBA00004123"/>
    </source>
</evidence>
<evidence type="ECO:0000313" key="13">
    <source>
        <dbReference type="EMBL" id="THU69795.1"/>
    </source>
</evidence>
<keyword evidence="5" id="KW-0597">Phosphoprotein</keyword>
<dbReference type="SMART" id="SM00571">
    <property type="entry name" value="DDT"/>
    <property type="match status" value="1"/>
</dbReference>
<evidence type="ECO:0000256" key="9">
    <source>
        <dbReference type="ARBA" id="ARBA00023242"/>
    </source>
</evidence>
<evidence type="ECO:0000256" key="2">
    <source>
        <dbReference type="ARBA" id="ARBA00004496"/>
    </source>
</evidence>
<evidence type="ECO:0000259" key="12">
    <source>
        <dbReference type="PROSITE" id="PS50827"/>
    </source>
</evidence>
<keyword evidence="14" id="KW-1185">Reference proteome</keyword>
<evidence type="ECO:0000256" key="10">
    <source>
        <dbReference type="SAM" id="Coils"/>
    </source>
</evidence>
<evidence type="ECO:0000256" key="8">
    <source>
        <dbReference type="ARBA" id="ARBA00023163"/>
    </source>
</evidence>
<evidence type="ECO:0000313" key="14">
    <source>
        <dbReference type="Proteomes" id="UP000317650"/>
    </source>
</evidence>
<comment type="subcellular location">
    <subcellularLocation>
        <location evidence="2">Cytoplasm</location>
    </subcellularLocation>
    <subcellularLocation>
        <location evidence="1">Nucleus</location>
    </subcellularLocation>
</comment>
<dbReference type="InterPro" id="IPR018501">
    <property type="entry name" value="DDT_dom"/>
</dbReference>
<evidence type="ECO:0000256" key="5">
    <source>
        <dbReference type="ARBA" id="ARBA00022553"/>
    </source>
</evidence>
<keyword evidence="7" id="KW-0805">Transcription regulation</keyword>
<sequence>MAVPRNAAAADRRAAEESKTTAEASSSSATSPRKRTKSPGVRVIGGRIYDSENGKTCHQCRQKTMDFAASCKQLRGDKPCPIKFCHKCLLNRYGENAEEAAVLENWSCPKCRGVCNCSFCMKKKGQQPTGILIHAAKATGFSSVHELLDNKGSDVLSAANGLRSLSAGVPPTCTKVTPKRSRDKEKDHDEQKDVQCSFSVDDEKDEVCAKNQKKRRLKKLRNLNESDGGNVIELCNGNARLKNANARTKGAKKVSAISSKIGMQLNNDEHVPNNCGDNECEDLQHVAMLFKQLHDDMNNCINKDEIKVSDKGKKNNVHNKTLCKGQRFQKHGIKNSNGDEAEVLVDMPNKNVKAKLLPKKHKSRKPGAKVPFGHDNISIVVPQGLPLIKVAGYDWAAEDVGAALQFLEFCNAFSEVLDIKKGEPECVLRELARGRVGRRGVYSSILQFHIKLLSFIQKDLGDGSISYSTSGEKWLQSLVDCLNESDCALEIPSKCFNKGPLTHNSLDLSEKLRLLNLLCDRTLGTEEVRNWIDEENKKYIERNKEVKETIIAAKRKGKDLKKKLKDDVAKAMLFLREGPPLSVAEHENLVSQIRAETEKAHAEMLEIMEILPKNSDNMRSDAVRTQPVFLEGKGYVYWKLAGCCSNPKVILQDIGSWDSVILEDKWFAYDEKEEKAVDRHISSFRNLSRRIHGRFVKQESHFGHGVSCDSGEELTSSNCLR</sequence>
<dbReference type="GO" id="GO:0006355">
    <property type="term" value="P:regulation of DNA-templated transcription"/>
    <property type="evidence" value="ECO:0007669"/>
    <property type="project" value="InterPro"/>
</dbReference>
<comment type="caution">
    <text evidence="13">The sequence shown here is derived from an EMBL/GenBank/DDBJ whole genome shotgun (WGS) entry which is preliminary data.</text>
</comment>
<name>A0A4V4H911_MUSBA</name>
<dbReference type="InterPro" id="IPR018866">
    <property type="entry name" value="Znf-4CXXC_R1"/>
</dbReference>
<dbReference type="GO" id="GO:0005634">
    <property type="term" value="C:nucleus"/>
    <property type="evidence" value="ECO:0007669"/>
    <property type="project" value="UniProtKB-SubCell"/>
</dbReference>
<dbReference type="AlphaFoldDB" id="A0A4V4H911"/>
<feature type="coiled-coil region" evidence="10">
    <location>
        <begin position="536"/>
        <end position="563"/>
    </location>
</feature>
<evidence type="ECO:0000256" key="7">
    <source>
        <dbReference type="ARBA" id="ARBA00023015"/>
    </source>
</evidence>
<feature type="compositionally biased region" description="Low complexity" evidence="11">
    <location>
        <begin position="21"/>
        <end position="31"/>
    </location>
</feature>
<evidence type="ECO:0000256" key="3">
    <source>
        <dbReference type="ARBA" id="ARBA00022490"/>
    </source>
</evidence>
<keyword evidence="8" id="KW-0804">Transcription</keyword>
<dbReference type="Proteomes" id="UP000317650">
    <property type="component" value="Chromosome 8"/>
</dbReference>
<gene>
    <name evidence="13" type="ORF">C4D60_Mb08t18170</name>
</gene>
<dbReference type="PANTHER" id="PTHR31169">
    <property type="entry name" value="OS05G0300700 PROTEIN"/>
    <property type="match status" value="1"/>
</dbReference>
<reference evidence="13 14" key="1">
    <citation type="journal article" date="2019" name="Nat. Plants">
        <title>Genome sequencing of Musa balbisiana reveals subgenome evolution and function divergence in polyploid bananas.</title>
        <authorList>
            <person name="Yao X."/>
        </authorList>
    </citation>
    <scope>NUCLEOTIDE SEQUENCE [LARGE SCALE GENOMIC DNA]</scope>
    <source>
        <strain evidence="14">cv. DH-PKW</strain>
        <tissue evidence="13">Leaves</tissue>
    </source>
</reference>
<feature type="region of interest" description="Disordered" evidence="11">
    <location>
        <begin position="173"/>
        <end position="193"/>
    </location>
</feature>
<dbReference type="Pfam" id="PF10497">
    <property type="entry name" value="zf-4CXXC_R1"/>
    <property type="match status" value="1"/>
</dbReference>
<feature type="compositionally biased region" description="Basic and acidic residues" evidence="11">
    <location>
        <begin position="10"/>
        <end position="20"/>
    </location>
</feature>
<proteinExistence type="predicted"/>
<feature type="compositionally biased region" description="Basic and acidic residues" evidence="11">
    <location>
        <begin position="180"/>
        <end position="193"/>
    </location>
</feature>
<dbReference type="PANTHER" id="PTHR31169:SF8">
    <property type="entry name" value="ZINC-FINGER DOMAIN OF MONOAMINE-OXIDASE A REPRESSOR R1 PROTEIN"/>
    <property type="match status" value="1"/>
</dbReference>
<dbReference type="EMBL" id="PYDT01000002">
    <property type="protein sequence ID" value="THU69795.1"/>
    <property type="molecule type" value="Genomic_DNA"/>
</dbReference>
<protein>
    <recommendedName>
        <fullName evidence="12">DDT domain-containing protein</fullName>
    </recommendedName>
</protein>
<dbReference type="InterPro" id="IPR040221">
    <property type="entry name" value="CDCA7/CDA7L"/>
</dbReference>
<keyword evidence="4" id="KW-1017">Isopeptide bond</keyword>
<dbReference type="PROSITE" id="PS50827">
    <property type="entry name" value="DDT"/>
    <property type="match status" value="1"/>
</dbReference>
<dbReference type="STRING" id="52838.A0A4V4H911"/>
<keyword evidence="10" id="KW-0175">Coiled coil</keyword>